<organism evidence="13 14">
    <name type="scientific">Maliponia aquimaris</name>
    <dbReference type="NCBI Taxonomy" id="1673631"/>
    <lineage>
        <taxon>Bacteria</taxon>
        <taxon>Pseudomonadati</taxon>
        <taxon>Pseudomonadota</taxon>
        <taxon>Alphaproteobacteria</taxon>
        <taxon>Rhodobacterales</taxon>
        <taxon>Paracoccaceae</taxon>
        <taxon>Maliponia</taxon>
    </lineage>
</organism>
<comment type="catalytic activity">
    <reaction evidence="9">
        <text>L-threonate + NAD(+) = 2-dehydro-L-erythronate + NADH + H(+)</text>
        <dbReference type="Rhea" id="RHEA:52548"/>
        <dbReference type="ChEBI" id="CHEBI:15378"/>
        <dbReference type="ChEBI" id="CHEBI:57540"/>
        <dbReference type="ChEBI" id="CHEBI:57561"/>
        <dbReference type="ChEBI" id="CHEBI:57945"/>
        <dbReference type="ChEBI" id="CHEBI:136669"/>
        <dbReference type="EC" id="1.1.1.411"/>
    </reaction>
</comment>
<evidence type="ECO:0000256" key="6">
    <source>
        <dbReference type="ARBA" id="ARBA00037979"/>
    </source>
</evidence>
<keyword evidence="1" id="KW-0521">NADP</keyword>
<dbReference type="InterPro" id="IPR006115">
    <property type="entry name" value="6PGDH_NADP-bd"/>
</dbReference>
<dbReference type="GO" id="GO:0016616">
    <property type="term" value="F:oxidoreductase activity, acting on the CH-OH group of donors, NAD or NADP as acceptor"/>
    <property type="evidence" value="ECO:0007669"/>
    <property type="project" value="InterPro"/>
</dbReference>
<comment type="similarity">
    <text evidence="6">Belongs to the HIBADH-related family. L-threonate dehydrogenase subfamily.</text>
</comment>
<dbReference type="InterPro" id="IPR015815">
    <property type="entry name" value="HIBADH-related"/>
</dbReference>
<evidence type="ECO:0000256" key="1">
    <source>
        <dbReference type="ARBA" id="ARBA00022857"/>
    </source>
</evidence>
<gene>
    <name evidence="13" type="primary">Hgd_3</name>
    <name evidence="13" type="ORF">MAA8898_05010</name>
</gene>
<dbReference type="GO" id="GO:0050661">
    <property type="term" value="F:NADP binding"/>
    <property type="evidence" value="ECO:0007669"/>
    <property type="project" value="InterPro"/>
</dbReference>
<dbReference type="InterPro" id="IPR013328">
    <property type="entry name" value="6PGD_dom2"/>
</dbReference>
<reference evidence="13 14" key="1">
    <citation type="submission" date="2017-05" db="EMBL/GenBank/DDBJ databases">
        <authorList>
            <person name="Song R."/>
            <person name="Chenine A.L."/>
            <person name="Ruprecht R.M."/>
        </authorList>
    </citation>
    <scope>NUCLEOTIDE SEQUENCE [LARGE SCALE GENOMIC DNA]</scope>
    <source>
        <strain evidence="13 14">CECT 8898</strain>
    </source>
</reference>
<dbReference type="Proteomes" id="UP000207598">
    <property type="component" value="Unassembled WGS sequence"/>
</dbReference>
<dbReference type="SUPFAM" id="SSF51735">
    <property type="entry name" value="NAD(P)-binding Rossmann-fold domains"/>
    <property type="match status" value="1"/>
</dbReference>
<dbReference type="Pfam" id="PF14833">
    <property type="entry name" value="NAD_binding_11"/>
    <property type="match status" value="1"/>
</dbReference>
<evidence type="ECO:0000256" key="2">
    <source>
        <dbReference type="ARBA" id="ARBA00023002"/>
    </source>
</evidence>
<evidence type="ECO:0000256" key="5">
    <source>
        <dbReference type="ARBA" id="ARBA00037062"/>
    </source>
</evidence>
<dbReference type="EMBL" id="FXYF01000029">
    <property type="protein sequence ID" value="SMX50810.1"/>
    <property type="molecule type" value="Genomic_DNA"/>
</dbReference>
<evidence type="ECO:0000313" key="13">
    <source>
        <dbReference type="EMBL" id="SMX50810.1"/>
    </source>
</evidence>
<evidence type="ECO:0000256" key="9">
    <source>
        <dbReference type="ARBA" id="ARBA00047312"/>
    </source>
</evidence>
<evidence type="ECO:0000256" key="4">
    <source>
        <dbReference type="ARBA" id="ARBA00023277"/>
    </source>
</evidence>
<dbReference type="SUPFAM" id="SSF48179">
    <property type="entry name" value="6-phosphogluconate dehydrogenase C-terminal domain-like"/>
    <property type="match status" value="1"/>
</dbReference>
<comment type="function">
    <text evidence="5">Catalyzes oxidation of L-threonate to 2-oxo-tetronate. Can use either NAD(+) or NADP(+) as cosubstrate, with a preference for NAD(+).</text>
</comment>
<dbReference type="InterPro" id="IPR036291">
    <property type="entry name" value="NAD(P)-bd_dom_sf"/>
</dbReference>
<feature type="domain" description="6-phosphogluconate dehydrogenase NADP-binding" evidence="11">
    <location>
        <begin position="3"/>
        <end position="160"/>
    </location>
</feature>
<keyword evidence="2 13" id="KW-0560">Oxidoreductase</keyword>
<name>A0A238L7J5_9RHOB</name>
<evidence type="ECO:0000259" key="12">
    <source>
        <dbReference type="Pfam" id="PF14833"/>
    </source>
</evidence>
<evidence type="ECO:0000313" key="14">
    <source>
        <dbReference type="Proteomes" id="UP000207598"/>
    </source>
</evidence>
<dbReference type="EC" id="1.1.1.411" evidence="7"/>
<evidence type="ECO:0000259" key="11">
    <source>
        <dbReference type="Pfam" id="PF03446"/>
    </source>
</evidence>
<evidence type="ECO:0000256" key="10">
    <source>
        <dbReference type="PIRSR" id="PIRSR000103-1"/>
    </source>
</evidence>
<dbReference type="GO" id="GO:0051287">
    <property type="term" value="F:NAD binding"/>
    <property type="evidence" value="ECO:0007669"/>
    <property type="project" value="InterPro"/>
</dbReference>
<dbReference type="InterPro" id="IPR050006">
    <property type="entry name" value="LtnD"/>
</dbReference>
<keyword evidence="3" id="KW-0520">NAD</keyword>
<feature type="domain" description="3-hydroxyisobutyrate dehydrogenase-like NAD-binding" evidence="12">
    <location>
        <begin position="164"/>
        <end position="284"/>
    </location>
</feature>
<proteinExistence type="inferred from homology"/>
<dbReference type="InterPro" id="IPR008927">
    <property type="entry name" value="6-PGluconate_DH-like_C_sf"/>
</dbReference>
<dbReference type="Gene3D" id="3.40.50.720">
    <property type="entry name" value="NAD(P)-binding Rossmann-like Domain"/>
    <property type="match status" value="1"/>
</dbReference>
<evidence type="ECO:0000256" key="8">
    <source>
        <dbReference type="ARBA" id="ARBA00039407"/>
    </source>
</evidence>
<feature type="active site" evidence="10">
    <location>
        <position position="170"/>
    </location>
</feature>
<keyword evidence="14" id="KW-1185">Reference proteome</keyword>
<protein>
    <recommendedName>
        <fullName evidence="8">L-threonate dehydrogenase</fullName>
        <ecNumber evidence="7">1.1.1.411</ecNumber>
    </recommendedName>
</protein>
<accession>A0A238L7J5</accession>
<keyword evidence="4" id="KW-0119">Carbohydrate metabolism</keyword>
<dbReference type="PIRSF" id="PIRSF000103">
    <property type="entry name" value="HIBADH"/>
    <property type="match status" value="1"/>
</dbReference>
<dbReference type="InterPro" id="IPR029154">
    <property type="entry name" value="HIBADH-like_NADP-bd"/>
</dbReference>
<evidence type="ECO:0000256" key="3">
    <source>
        <dbReference type="ARBA" id="ARBA00023027"/>
    </source>
</evidence>
<dbReference type="AlphaFoldDB" id="A0A238L7J5"/>
<dbReference type="NCBIfam" id="NF043037">
    <property type="entry name" value="ThreonDh"/>
    <property type="match status" value="1"/>
</dbReference>
<dbReference type="PANTHER" id="PTHR43060:SF17">
    <property type="entry name" value="L-THREONATE DEHYDROGENASE"/>
    <property type="match status" value="1"/>
</dbReference>
<dbReference type="PANTHER" id="PTHR43060">
    <property type="entry name" value="3-HYDROXYISOBUTYRATE DEHYDROGENASE-LIKE 1, MITOCHONDRIAL-RELATED"/>
    <property type="match status" value="1"/>
</dbReference>
<sequence>MQLAVYGLGSMGYGIAGSALRAGHRVWGVDVAPANRARFVSEGGQDSDVRDHAGTLDAVIVVVLNAAQTEDVLFGAGGIVPALRPGAAVMSCATVPPEFARRMEARCAEHGVHYLDAPISGGSARAAEGRLSIMASGRPEAFAALRGVLDGIAETVFELGDSAGAGSAMKAVNQMLAGVHIAAMAEALTFGMTQGVAPEKFLEVISKCAGTSWMLENRAPHVVAGDYTPHSSVNIWPKDLGIVLDIARGARFGAPLTAAAMQQFLAAAGMGLGAEDDAAVAKVYARNAGLRLPGEDGGAE</sequence>
<evidence type="ECO:0000256" key="7">
    <source>
        <dbReference type="ARBA" id="ARBA00038870"/>
    </source>
</evidence>
<dbReference type="Pfam" id="PF03446">
    <property type="entry name" value="NAD_binding_2"/>
    <property type="match status" value="1"/>
</dbReference>
<dbReference type="Gene3D" id="1.10.1040.10">
    <property type="entry name" value="N-(1-d-carboxylethyl)-l-norvaline Dehydrogenase, domain 2"/>
    <property type="match status" value="1"/>
</dbReference>